<dbReference type="Gramene" id="AUR62020605-RA">
    <property type="protein sequence ID" value="AUR62020605-RA:cds"/>
    <property type="gene ID" value="AUR62020605"/>
</dbReference>
<name>A0A803LYQ4_CHEQI</name>
<accession>A0A803LYQ4</accession>
<organism evidence="2 3">
    <name type="scientific">Chenopodium quinoa</name>
    <name type="common">Quinoa</name>
    <dbReference type="NCBI Taxonomy" id="63459"/>
    <lineage>
        <taxon>Eukaryota</taxon>
        <taxon>Viridiplantae</taxon>
        <taxon>Streptophyta</taxon>
        <taxon>Embryophyta</taxon>
        <taxon>Tracheophyta</taxon>
        <taxon>Spermatophyta</taxon>
        <taxon>Magnoliopsida</taxon>
        <taxon>eudicotyledons</taxon>
        <taxon>Gunneridae</taxon>
        <taxon>Pentapetalae</taxon>
        <taxon>Caryophyllales</taxon>
        <taxon>Chenopodiaceae</taxon>
        <taxon>Chenopodioideae</taxon>
        <taxon>Atripliceae</taxon>
        <taxon>Chenopodium</taxon>
    </lineage>
</organism>
<reference evidence="2" key="1">
    <citation type="journal article" date="2017" name="Nature">
        <title>The genome of Chenopodium quinoa.</title>
        <authorList>
            <person name="Jarvis D.E."/>
            <person name="Ho Y.S."/>
            <person name="Lightfoot D.J."/>
            <person name="Schmoeckel S.M."/>
            <person name="Li B."/>
            <person name="Borm T.J.A."/>
            <person name="Ohyanagi H."/>
            <person name="Mineta K."/>
            <person name="Michell C.T."/>
            <person name="Saber N."/>
            <person name="Kharbatia N.M."/>
            <person name="Rupper R.R."/>
            <person name="Sharp A.R."/>
            <person name="Dally N."/>
            <person name="Boughton B.A."/>
            <person name="Woo Y.H."/>
            <person name="Gao G."/>
            <person name="Schijlen E.G.W.M."/>
            <person name="Guo X."/>
            <person name="Momin A.A."/>
            <person name="Negrao S."/>
            <person name="Al-Babili S."/>
            <person name="Gehring C."/>
            <person name="Roessner U."/>
            <person name="Jung C."/>
            <person name="Murphy K."/>
            <person name="Arold S.T."/>
            <person name="Gojobori T."/>
            <person name="van der Linden C.G."/>
            <person name="van Loo E.N."/>
            <person name="Jellen E.N."/>
            <person name="Maughan P.J."/>
            <person name="Tester M."/>
        </authorList>
    </citation>
    <scope>NUCLEOTIDE SEQUENCE [LARGE SCALE GENOMIC DNA]</scope>
    <source>
        <strain evidence="2">cv. PI 614886</strain>
    </source>
</reference>
<proteinExistence type="predicted"/>
<evidence type="ECO:0000259" key="1">
    <source>
        <dbReference type="Pfam" id="PF25019"/>
    </source>
</evidence>
<reference evidence="2" key="2">
    <citation type="submission" date="2021-03" db="UniProtKB">
        <authorList>
            <consortium name="EnsemblPlants"/>
        </authorList>
    </citation>
    <scope>IDENTIFICATION</scope>
</reference>
<dbReference type="Proteomes" id="UP000596660">
    <property type="component" value="Unplaced"/>
</dbReference>
<dbReference type="Pfam" id="PF25019">
    <property type="entry name" value="LRR_R13L1-DRL21"/>
    <property type="match status" value="1"/>
</dbReference>
<dbReference type="AlphaFoldDB" id="A0A803LYQ4"/>
<dbReference type="EnsemblPlants" id="AUR62020605-RA">
    <property type="protein sequence ID" value="AUR62020605-RA:cds"/>
    <property type="gene ID" value="AUR62020605"/>
</dbReference>
<keyword evidence="3" id="KW-1185">Reference proteome</keyword>
<protein>
    <recommendedName>
        <fullName evidence="1">R13L1/DRL21-like LRR repeat region domain-containing protein</fullName>
    </recommendedName>
</protein>
<sequence length="70" mass="8069">MVANAYKINNGREGGCLENKEHLNCVVLYFVNKKEEEREEYDEAVMEELQPINSNLKMLVVKGYQVFGTV</sequence>
<evidence type="ECO:0000313" key="2">
    <source>
        <dbReference type="EnsemblPlants" id="AUR62020605-RA:cds"/>
    </source>
</evidence>
<dbReference type="InterPro" id="IPR056789">
    <property type="entry name" value="LRR_R13L1-DRL21"/>
</dbReference>
<evidence type="ECO:0000313" key="3">
    <source>
        <dbReference type="Proteomes" id="UP000596660"/>
    </source>
</evidence>
<feature type="domain" description="R13L1/DRL21-like LRR repeat region" evidence="1">
    <location>
        <begin position="14"/>
        <end position="65"/>
    </location>
</feature>